<sequence>MIADQSSGILAKSQILVAGLLLAVALLNLRVLLTGSPVVEIQLIMDEAHALSETESAFVVDYHHALQEDYGIDYRVITTSSPKPTDSIAGRRFAELSDESFSESGKGLLLVVNSRRQEVSLVVGSELEAIYAAPFVALVEGAQMTPFFRDGRVGEGVVAASELIVTRAQEAAKDINFNADSAQEPDAATVQIASPPPPESAEDITPMPDVSSEGNPIETINAYMQAMEEGNARPDLDIYTGGSQAMLKDWVVTKAQMRNVAREHRRCSGERYQIQGKLAVVQYDPEPGVCNPYLLRRQEGRWRIDFVGMQKYIRFDDNNHWSIPWGAGEFAFAFPALPEPLAAEDRCRWCFTFRQEDLIILSIDADSVGEKMGLKVGDRIVELDGEERPTMEWVYSHLYTVERGAMVRFTVLRDGKRIKLAHPAP</sequence>
<dbReference type="InterPro" id="IPR036034">
    <property type="entry name" value="PDZ_sf"/>
</dbReference>
<dbReference type="AlphaFoldDB" id="A0A6P1DQT7"/>
<dbReference type="SUPFAM" id="SSF50156">
    <property type="entry name" value="PDZ domain-like"/>
    <property type="match status" value="1"/>
</dbReference>
<dbReference type="InterPro" id="IPR001478">
    <property type="entry name" value="PDZ"/>
</dbReference>
<protein>
    <submittedName>
        <fullName evidence="3">PDZ domain-containing protein</fullName>
    </submittedName>
</protein>
<feature type="domain" description="PDZ" evidence="2">
    <location>
        <begin position="347"/>
        <end position="415"/>
    </location>
</feature>
<dbReference type="EMBL" id="JAAIJR010000032">
    <property type="protein sequence ID" value="NEX20627.1"/>
    <property type="molecule type" value="Genomic_DNA"/>
</dbReference>
<evidence type="ECO:0000313" key="3">
    <source>
        <dbReference type="EMBL" id="NEX20627.1"/>
    </source>
</evidence>
<reference evidence="4" key="1">
    <citation type="journal article" date="2020" name="Microbiol. Resour. Announc.">
        <title>Draft Genome Sequences of Thiorhodococcus mannitoliphagus and Thiorhodococcus minor, Purple Sulfur Photosynthetic Bacteria in the Gammaproteobacterial Family Chromatiaceae.</title>
        <authorList>
            <person name="Aviles F.A."/>
            <person name="Meyer T.E."/>
            <person name="Kyndt J.A."/>
        </authorList>
    </citation>
    <scope>NUCLEOTIDE SEQUENCE [LARGE SCALE GENOMIC DNA]</scope>
    <source>
        <strain evidence="4">DSM 18266</strain>
    </source>
</reference>
<dbReference type="Gene3D" id="3.10.310.50">
    <property type="match status" value="1"/>
</dbReference>
<dbReference type="Pfam" id="PF13180">
    <property type="entry name" value="PDZ_2"/>
    <property type="match status" value="1"/>
</dbReference>
<feature type="region of interest" description="Disordered" evidence="1">
    <location>
        <begin position="182"/>
        <end position="212"/>
    </location>
</feature>
<accession>A0A6P1DQT7</accession>
<organism evidence="3 4">
    <name type="scientific">Thiorhodococcus mannitoliphagus</name>
    <dbReference type="NCBI Taxonomy" id="329406"/>
    <lineage>
        <taxon>Bacteria</taxon>
        <taxon>Pseudomonadati</taxon>
        <taxon>Pseudomonadota</taxon>
        <taxon>Gammaproteobacteria</taxon>
        <taxon>Chromatiales</taxon>
        <taxon>Chromatiaceae</taxon>
        <taxon>Thiorhodococcus</taxon>
    </lineage>
</organism>
<dbReference type="Gene3D" id="2.30.42.10">
    <property type="match status" value="1"/>
</dbReference>
<dbReference type="Pfam" id="PF04536">
    <property type="entry name" value="TPM_phosphatase"/>
    <property type="match status" value="1"/>
</dbReference>
<name>A0A6P1DQT7_9GAMM</name>
<evidence type="ECO:0000259" key="2">
    <source>
        <dbReference type="SMART" id="SM00228"/>
    </source>
</evidence>
<dbReference type="InterPro" id="IPR007621">
    <property type="entry name" value="TPM_dom"/>
</dbReference>
<proteinExistence type="predicted"/>
<reference evidence="3 4" key="2">
    <citation type="submission" date="2020-02" db="EMBL/GenBank/DDBJ databases">
        <title>Genome sequences of Thiorhodococcus mannitoliphagus and Thiorhodococcus minor, purple sulfur photosynthetic bacteria in the gammaproteobacterial family, Chromatiaceae.</title>
        <authorList>
            <person name="Aviles F.A."/>
            <person name="Meyer T.E."/>
            <person name="Kyndt J.A."/>
        </authorList>
    </citation>
    <scope>NUCLEOTIDE SEQUENCE [LARGE SCALE GENOMIC DNA]</scope>
    <source>
        <strain evidence="3 4">DSM 18266</strain>
    </source>
</reference>
<dbReference type="SMART" id="SM00228">
    <property type="entry name" value="PDZ"/>
    <property type="match status" value="1"/>
</dbReference>
<dbReference type="RefSeq" id="WP_164653734.1">
    <property type="nucleotide sequence ID" value="NZ_JAAIJR010000032.1"/>
</dbReference>
<evidence type="ECO:0000256" key="1">
    <source>
        <dbReference type="SAM" id="MobiDB-lite"/>
    </source>
</evidence>
<evidence type="ECO:0000313" key="4">
    <source>
        <dbReference type="Proteomes" id="UP000471640"/>
    </source>
</evidence>
<dbReference type="Proteomes" id="UP000471640">
    <property type="component" value="Unassembled WGS sequence"/>
</dbReference>
<gene>
    <name evidence="3" type="ORF">G3480_09950</name>
</gene>
<keyword evidence="4" id="KW-1185">Reference proteome</keyword>
<comment type="caution">
    <text evidence="3">The sequence shown here is derived from an EMBL/GenBank/DDBJ whole genome shotgun (WGS) entry which is preliminary data.</text>
</comment>